<name>A0A4R1HRL0_PSEEN</name>
<evidence type="ECO:0000313" key="8">
    <source>
        <dbReference type="Proteomes" id="UP000295560"/>
    </source>
</evidence>
<gene>
    <name evidence="7" type="ORF">EV378_0591</name>
</gene>
<dbReference type="SUPFAM" id="SSF52540">
    <property type="entry name" value="P-loop containing nucleoside triphosphate hydrolases"/>
    <property type="match status" value="1"/>
</dbReference>
<dbReference type="InterPro" id="IPR002197">
    <property type="entry name" value="HTH_Fis"/>
</dbReference>
<proteinExistence type="predicted"/>
<evidence type="ECO:0000313" key="7">
    <source>
        <dbReference type="EMBL" id="TCK24798.1"/>
    </source>
</evidence>
<dbReference type="Proteomes" id="UP000295560">
    <property type="component" value="Unassembled WGS sequence"/>
</dbReference>
<dbReference type="GO" id="GO:0006355">
    <property type="term" value="P:regulation of DNA-templated transcription"/>
    <property type="evidence" value="ECO:0007669"/>
    <property type="project" value="InterPro"/>
</dbReference>
<keyword evidence="2" id="KW-0067">ATP-binding</keyword>
<dbReference type="RefSeq" id="WP_132421200.1">
    <property type="nucleotide sequence ID" value="NZ_SMFZ01000001.1"/>
</dbReference>
<dbReference type="InterPro" id="IPR002078">
    <property type="entry name" value="Sigma_54_int"/>
</dbReference>
<dbReference type="Pfam" id="PF25601">
    <property type="entry name" value="AAA_lid_14"/>
    <property type="match status" value="1"/>
</dbReference>
<dbReference type="EMBL" id="SMFZ01000001">
    <property type="protein sequence ID" value="TCK24798.1"/>
    <property type="molecule type" value="Genomic_DNA"/>
</dbReference>
<keyword evidence="3" id="KW-0805">Transcription regulation</keyword>
<dbReference type="OrthoDB" id="5496274at2"/>
<dbReference type="InterPro" id="IPR027417">
    <property type="entry name" value="P-loop_NTPase"/>
</dbReference>
<dbReference type="AlphaFoldDB" id="A0A4R1HRL0"/>
<comment type="caution">
    <text evidence="7">The sequence shown here is derived from an EMBL/GenBank/DDBJ whole genome shotgun (WGS) entry which is preliminary data.</text>
</comment>
<evidence type="ECO:0000256" key="4">
    <source>
        <dbReference type="ARBA" id="ARBA00023125"/>
    </source>
</evidence>
<dbReference type="Gene3D" id="1.10.10.60">
    <property type="entry name" value="Homeodomain-like"/>
    <property type="match status" value="1"/>
</dbReference>
<feature type="domain" description="Sigma-54 factor interaction" evidence="6">
    <location>
        <begin position="357"/>
        <end position="416"/>
    </location>
</feature>
<dbReference type="Pfam" id="PF01590">
    <property type="entry name" value="GAF"/>
    <property type="match status" value="1"/>
</dbReference>
<dbReference type="GO" id="GO:0043565">
    <property type="term" value="F:sequence-specific DNA binding"/>
    <property type="evidence" value="ECO:0007669"/>
    <property type="project" value="InterPro"/>
</dbReference>
<evidence type="ECO:0000256" key="5">
    <source>
        <dbReference type="ARBA" id="ARBA00023163"/>
    </source>
</evidence>
<dbReference type="SUPFAM" id="SSF46689">
    <property type="entry name" value="Homeodomain-like"/>
    <property type="match status" value="1"/>
</dbReference>
<organism evidence="7 8">
    <name type="scientific">Pseudonocardia endophytica</name>
    <dbReference type="NCBI Taxonomy" id="401976"/>
    <lineage>
        <taxon>Bacteria</taxon>
        <taxon>Bacillati</taxon>
        <taxon>Actinomycetota</taxon>
        <taxon>Actinomycetes</taxon>
        <taxon>Pseudonocardiales</taxon>
        <taxon>Pseudonocardiaceae</taxon>
        <taxon>Pseudonocardia</taxon>
    </lineage>
</organism>
<keyword evidence="5" id="KW-0804">Transcription</keyword>
<evidence type="ECO:0000256" key="1">
    <source>
        <dbReference type="ARBA" id="ARBA00022741"/>
    </source>
</evidence>
<keyword evidence="4" id="KW-0238">DNA-binding</keyword>
<reference evidence="7 8" key="1">
    <citation type="submission" date="2019-03" db="EMBL/GenBank/DDBJ databases">
        <title>Sequencing the genomes of 1000 actinobacteria strains.</title>
        <authorList>
            <person name="Klenk H.-P."/>
        </authorList>
    </citation>
    <scope>NUCLEOTIDE SEQUENCE [LARGE SCALE GENOMIC DNA]</scope>
    <source>
        <strain evidence="7 8">DSM 44969</strain>
    </source>
</reference>
<protein>
    <submittedName>
        <fullName evidence="7">Regulatory Fis family protein</fullName>
    </submittedName>
</protein>
<dbReference type="GO" id="GO:0005524">
    <property type="term" value="F:ATP binding"/>
    <property type="evidence" value="ECO:0007669"/>
    <property type="project" value="UniProtKB-KW"/>
</dbReference>
<evidence type="ECO:0000256" key="3">
    <source>
        <dbReference type="ARBA" id="ARBA00023015"/>
    </source>
</evidence>
<accession>A0A4R1HRL0</accession>
<evidence type="ECO:0000259" key="6">
    <source>
        <dbReference type="PROSITE" id="PS50045"/>
    </source>
</evidence>
<dbReference type="Pfam" id="PF02954">
    <property type="entry name" value="HTH_8"/>
    <property type="match status" value="1"/>
</dbReference>
<evidence type="ECO:0000256" key="2">
    <source>
        <dbReference type="ARBA" id="ARBA00022840"/>
    </source>
</evidence>
<dbReference type="InterPro" id="IPR058031">
    <property type="entry name" value="AAA_lid_NorR"/>
</dbReference>
<dbReference type="InterPro" id="IPR029016">
    <property type="entry name" value="GAF-like_dom_sf"/>
</dbReference>
<dbReference type="InterPro" id="IPR009057">
    <property type="entry name" value="Homeodomain-like_sf"/>
</dbReference>
<keyword evidence="1" id="KW-0547">Nucleotide-binding</keyword>
<dbReference type="InterPro" id="IPR003018">
    <property type="entry name" value="GAF"/>
</dbReference>
<sequence>MTDVQPSQRERLALSRHQVAGSRRLVASWRRSEDFRVSLDAVTPTFVGSVDDESLFYESGRHVLTGLQRTLADEPVSLMLTDSDGLVLSRVCGERILLAALDDVFLAPGFDYSESQAGTTGLGLALADRTASLVRGEEHYCTGLWGYTCAAAPVEDPDTGEVIGAVNLTTWSQQSYGLLLALAETAARNTEALMLARAHHGRAPRPSRRGHVTRFRVPETGDAVEKDLSADWRTAFDDAVAASVDGRGTAVVGEPGTGRATLLGAALAQSRPGWRVLVTRPPEPADVDAWLSSWAPELGKPHTAVVLGDVDRLPVWAAAELAARLDADADAPPPLALTASDASAIPAGLAERVDTVVEIPALRHRLDDVVPLARHLARRQRGREVRFHPAAEHALQGYHWPGNVEQLREVVRAAAARSTFVTVRDLSPEIFSGPGRKLTRIEALERDAIVRCLSDPGATPAHAAEELGMSRATIYRRIAHYGIRLPNDDQ</sequence>
<dbReference type="PANTHER" id="PTHR32071">
    <property type="entry name" value="TRANSCRIPTIONAL REGULATORY PROTEIN"/>
    <property type="match status" value="1"/>
</dbReference>
<dbReference type="Gene3D" id="1.10.8.60">
    <property type="match status" value="1"/>
</dbReference>
<dbReference type="PROSITE" id="PS50045">
    <property type="entry name" value="SIGMA54_INTERACT_4"/>
    <property type="match status" value="1"/>
</dbReference>
<dbReference type="Gene3D" id="3.30.450.40">
    <property type="match status" value="1"/>
</dbReference>
<keyword evidence="8" id="KW-1185">Reference proteome</keyword>